<organism evidence="6">
    <name type="scientific">Phytophthora parvispora</name>
    <dbReference type="NCBI Taxonomy" id="540036"/>
    <lineage>
        <taxon>Eukaryota</taxon>
        <taxon>Sar</taxon>
        <taxon>Stramenopiles</taxon>
        <taxon>Oomycota</taxon>
        <taxon>Peronosporomycetes</taxon>
        <taxon>Peronosporales</taxon>
        <taxon>Peronosporaceae</taxon>
        <taxon>Phytophthora</taxon>
    </lineage>
</organism>
<comment type="similarity">
    <text evidence="2 5">Belongs to the RxLR effector family.</text>
</comment>
<evidence type="ECO:0000256" key="3">
    <source>
        <dbReference type="ARBA" id="ARBA00022525"/>
    </source>
</evidence>
<comment type="subcellular location">
    <subcellularLocation>
        <location evidence="1 5">Secreted</location>
    </subcellularLocation>
</comment>
<accession>A0A3G3MD75</accession>
<comment type="function">
    <text evidence="5">Effector that suppresses plant defense responses during pathogen infection.</text>
</comment>
<sequence>MHLPSVLLFAAVLIAHNAAGASTTTQLISSGISPEALQTGIGTRFLRTHPIAEAEPEDRDDAQVKTESEERGIDLKLVDDAVSKIKDAAQNKYAMKVDDLLEPHYLNAAESDKGIQDILFRRWAAAPTEVRKAAISKLTATEDDWTVLLKAWKEYKATKLTAEAVLVPKKADEVLPKSMMLKANDGNHDAQAELFRMWIVAPPRVRQEAIAKVRADVTYSTLLTAWRFSGARDKAGLDMLGYSIPTLDDLLQKSLLAKAISGDVKNQNVLFSRWAAAHQETRDAALKILRDVGKGTDEYSALNNAWQKYLKILGKTLDD</sequence>
<evidence type="ECO:0000256" key="1">
    <source>
        <dbReference type="ARBA" id="ARBA00004613"/>
    </source>
</evidence>
<dbReference type="Pfam" id="PF16810">
    <property type="entry name" value="RXLR"/>
    <property type="match status" value="1"/>
</dbReference>
<evidence type="ECO:0000256" key="4">
    <source>
        <dbReference type="ARBA" id="ARBA00022729"/>
    </source>
</evidence>
<evidence type="ECO:0000256" key="5">
    <source>
        <dbReference type="RuleBase" id="RU367124"/>
    </source>
</evidence>
<evidence type="ECO:0000313" key="6">
    <source>
        <dbReference type="EMBL" id="AYR04773.1"/>
    </source>
</evidence>
<reference evidence="6" key="2">
    <citation type="submission" date="2018-06" db="EMBL/GenBank/DDBJ databases">
        <authorList>
            <person name="Ying Z."/>
        </authorList>
    </citation>
    <scope>NUCLEOTIDE SEQUENCE</scope>
</reference>
<comment type="domain">
    <text evidence="5">The RxLR-dEER motif acts to carry the protein into the host cell cytoplasm through binding to cell surface phosphatidylinositol-3-phosphate.</text>
</comment>
<protein>
    <recommendedName>
        <fullName evidence="5">RxLR effector protein</fullName>
    </recommendedName>
</protein>
<evidence type="ECO:0000256" key="2">
    <source>
        <dbReference type="ARBA" id="ARBA00010400"/>
    </source>
</evidence>
<proteinExistence type="evidence at transcript level"/>
<feature type="chain" id="PRO_5044953279" description="RxLR effector protein" evidence="5">
    <location>
        <begin position="21"/>
        <end position="319"/>
    </location>
</feature>
<dbReference type="InterPro" id="IPR031825">
    <property type="entry name" value="RXLR"/>
</dbReference>
<dbReference type="AlphaFoldDB" id="A0A3G3MD75"/>
<keyword evidence="3 5" id="KW-0964">Secreted</keyword>
<dbReference type="EMBL" id="MH450045">
    <property type="protein sequence ID" value="AYR04773.1"/>
    <property type="molecule type" value="mRNA"/>
</dbReference>
<feature type="signal peptide" evidence="5">
    <location>
        <begin position="1"/>
        <end position="20"/>
    </location>
</feature>
<keyword evidence="4 5" id="KW-0732">Signal</keyword>
<name>A0A3G3MD75_9STRA</name>
<reference evidence="6" key="1">
    <citation type="journal article" date="2018" name="Front. Plant Sci.">
        <title>Functional Analysis of PsAvr3c Effector Family From Phytophthora Provides Probes to Dissect SKRP Mediated Plant Susceptibility.</title>
        <authorList>
            <person name="Zhang Y."/>
            <person name="Huang J."/>
            <person name="Ochola S.O."/>
            <person name="Dong S."/>
        </authorList>
    </citation>
    <scope>NUCLEOTIDE SEQUENCE</scope>
</reference>